<keyword evidence="3" id="KW-1185">Reference proteome</keyword>
<gene>
    <name evidence="2" type="ORF">ACFPRC_13780</name>
</gene>
<reference evidence="3" key="1">
    <citation type="journal article" date="2019" name="Int. J. Syst. Evol. Microbiol.">
        <title>The Global Catalogue of Microorganisms (GCM) 10K type strain sequencing project: providing services to taxonomists for standard genome sequencing and annotation.</title>
        <authorList>
            <consortium name="The Broad Institute Genomics Platform"/>
            <consortium name="The Broad Institute Genome Sequencing Center for Infectious Disease"/>
            <person name="Wu L."/>
            <person name="Ma J."/>
        </authorList>
    </citation>
    <scope>NUCLEOTIDE SEQUENCE [LARGE SCALE GENOMIC DNA]</scope>
    <source>
        <strain evidence="3">CGMCC 4.1542</strain>
    </source>
</reference>
<proteinExistence type="predicted"/>
<feature type="region of interest" description="Disordered" evidence="1">
    <location>
        <begin position="19"/>
        <end position="114"/>
    </location>
</feature>
<dbReference type="RefSeq" id="WP_271319946.1">
    <property type="nucleotide sequence ID" value="NZ_BAAATN010000004.1"/>
</dbReference>
<dbReference type="Proteomes" id="UP001595855">
    <property type="component" value="Unassembled WGS sequence"/>
</dbReference>
<evidence type="ECO:0000313" key="2">
    <source>
        <dbReference type="EMBL" id="MFC5015952.1"/>
    </source>
</evidence>
<name>A0ABV9WWQ8_9ACTN</name>
<accession>A0ABV9WWQ8</accession>
<organism evidence="2 3">
    <name type="scientific">Streptomyces lienomycini</name>
    <dbReference type="NCBI Taxonomy" id="284035"/>
    <lineage>
        <taxon>Bacteria</taxon>
        <taxon>Bacillati</taxon>
        <taxon>Actinomycetota</taxon>
        <taxon>Actinomycetes</taxon>
        <taxon>Kitasatosporales</taxon>
        <taxon>Streptomycetaceae</taxon>
        <taxon>Streptomyces</taxon>
    </lineage>
</organism>
<comment type="caution">
    <text evidence="2">The sequence shown here is derived from an EMBL/GenBank/DDBJ whole genome shotgun (WGS) entry which is preliminary data.</text>
</comment>
<evidence type="ECO:0000313" key="3">
    <source>
        <dbReference type="Proteomes" id="UP001595855"/>
    </source>
</evidence>
<dbReference type="EMBL" id="JBHSJO010000001">
    <property type="protein sequence ID" value="MFC5015952.1"/>
    <property type="molecule type" value="Genomic_DNA"/>
</dbReference>
<sequence>MIWSAALPDAAPRVVRVGFGPQPRVGAVPEAHTGTDRAGPAPTEYAPSRHAPTGDPDGALGSASGADRGTPRHGDVRAVAPQPRITFRPLSEAPERVDAPAVREPYRDIPVSPA</sequence>
<protein>
    <submittedName>
        <fullName evidence="2">Uncharacterized protein</fullName>
    </submittedName>
</protein>
<evidence type="ECO:0000256" key="1">
    <source>
        <dbReference type="SAM" id="MobiDB-lite"/>
    </source>
</evidence>